<dbReference type="InterPro" id="IPR043129">
    <property type="entry name" value="ATPase_NBD"/>
</dbReference>
<dbReference type="InterPro" id="IPR050406">
    <property type="entry name" value="FGGY_Carb_Kinase"/>
</dbReference>
<keyword evidence="5 8" id="KW-0418">Kinase</keyword>
<keyword evidence="2 9" id="KW-0859">Xylose metabolism</keyword>
<reference evidence="12 13" key="1">
    <citation type="submission" date="2020-08" db="EMBL/GenBank/DDBJ databases">
        <title>Sequencing the genomes of 1000 actinobacteria strains.</title>
        <authorList>
            <person name="Klenk H.-P."/>
        </authorList>
    </citation>
    <scope>NUCLEOTIDE SEQUENCE [LARGE SCALE GENOMIC DNA]</scope>
    <source>
        <strain evidence="12 13">DSM 20146</strain>
    </source>
</reference>
<protein>
    <recommendedName>
        <fullName evidence="9">Xylulose kinase</fullName>
        <shortName evidence="9">Xylulokinase</shortName>
        <ecNumber evidence="9">2.7.1.17</ecNumber>
    </recommendedName>
</protein>
<dbReference type="PIRSF" id="PIRSF000538">
    <property type="entry name" value="GlpK"/>
    <property type="match status" value="1"/>
</dbReference>
<dbReference type="InterPro" id="IPR006000">
    <property type="entry name" value="Xylulokinase"/>
</dbReference>
<keyword evidence="7 9" id="KW-0119">Carbohydrate metabolism</keyword>
<dbReference type="EC" id="2.7.1.17" evidence="9"/>
<evidence type="ECO:0000259" key="10">
    <source>
        <dbReference type="Pfam" id="PF00370"/>
    </source>
</evidence>
<proteinExistence type="inferred from homology"/>
<evidence type="ECO:0000313" key="13">
    <source>
        <dbReference type="Proteomes" id="UP000538196"/>
    </source>
</evidence>
<dbReference type="InterPro" id="IPR018484">
    <property type="entry name" value="FGGY_N"/>
</dbReference>
<comment type="similarity">
    <text evidence="1 8">Belongs to the FGGY kinase family.</text>
</comment>
<evidence type="ECO:0000256" key="1">
    <source>
        <dbReference type="ARBA" id="ARBA00009156"/>
    </source>
</evidence>
<keyword evidence="6 9" id="KW-0067">ATP-binding</keyword>
<dbReference type="GO" id="GO:0042732">
    <property type="term" value="P:D-xylose metabolic process"/>
    <property type="evidence" value="ECO:0007669"/>
    <property type="project" value="UniProtKB-KW"/>
</dbReference>
<dbReference type="GO" id="GO:0004856">
    <property type="term" value="F:D-xylulokinase activity"/>
    <property type="evidence" value="ECO:0007669"/>
    <property type="project" value="UniProtKB-EC"/>
</dbReference>
<dbReference type="PANTHER" id="PTHR43095:SF5">
    <property type="entry name" value="XYLULOSE KINASE"/>
    <property type="match status" value="1"/>
</dbReference>
<dbReference type="Pfam" id="PF02782">
    <property type="entry name" value="FGGY_C"/>
    <property type="match status" value="1"/>
</dbReference>
<sequence>MTARRIVAGVDSSTQSCKVELFDAESGVRQGGGSAPHPPVFPPVSEQRPEDWWTAFVTAFHLAVEDADVDPADVIAISVAAQCHGLVPLDSENRVIRPAKLWNDTTSTLELARLRGIVGDDELVHRVGTVPTAAFTIGKVAWLAEHEPTSFERLDRILLPHDYLTFRLTGRAVTDRSEASGTGYYDADAREYLPDLLRLIDPHRDWLRMLPEVLAPSESAGEVIGQAREELELPPGVLVGAGGGDQHAAALGLGIVDGDVVYSFGTSGVVSALSPTPIRDVSGHVDGVADMTGGYMPLVSTLNAARTTDTFARILNVDHHELSRLALGAQPGPVLAPYLDGERTPDLPGAVGILGGITTSTSREQVARAAYEGVVLGLVSGQNHLERMGVRTHGRVLAVGGGAKSPAYQQLLADAVGRTIHTADVQEATARGAAVQAAAIAHTTDVATIRDRWAPRLTSVAQPRGFDESRWEAYRAVTSIRELDRP</sequence>
<keyword evidence="13" id="KW-1185">Reference proteome</keyword>
<evidence type="ECO:0000256" key="2">
    <source>
        <dbReference type="ARBA" id="ARBA00022629"/>
    </source>
</evidence>
<dbReference type="Proteomes" id="UP000538196">
    <property type="component" value="Unassembled WGS sequence"/>
</dbReference>
<dbReference type="RefSeq" id="WP_021765429.1">
    <property type="nucleotide sequence ID" value="NZ_JACHVP010000003.1"/>
</dbReference>
<dbReference type="AlphaFoldDB" id="A0A7W4YKU5"/>
<organism evidence="12 13">
    <name type="scientific">Leifsonia aquatica</name>
    <name type="common">Corynebacterium aquaticum</name>
    <dbReference type="NCBI Taxonomy" id="144185"/>
    <lineage>
        <taxon>Bacteria</taxon>
        <taxon>Bacillati</taxon>
        <taxon>Actinomycetota</taxon>
        <taxon>Actinomycetes</taxon>
        <taxon>Micrococcales</taxon>
        <taxon>Microbacteriaceae</taxon>
        <taxon>Leifsonia</taxon>
    </lineage>
</organism>
<evidence type="ECO:0000256" key="9">
    <source>
        <dbReference type="RuleBase" id="RU364073"/>
    </source>
</evidence>
<dbReference type="SUPFAM" id="SSF53067">
    <property type="entry name" value="Actin-like ATPase domain"/>
    <property type="match status" value="2"/>
</dbReference>
<evidence type="ECO:0000313" key="12">
    <source>
        <dbReference type="EMBL" id="MBB2967989.1"/>
    </source>
</evidence>
<dbReference type="PANTHER" id="PTHR43095">
    <property type="entry name" value="SUGAR KINASE"/>
    <property type="match status" value="1"/>
</dbReference>
<dbReference type="EMBL" id="JACHVP010000003">
    <property type="protein sequence ID" value="MBB2967989.1"/>
    <property type="molecule type" value="Genomic_DNA"/>
</dbReference>
<keyword evidence="3 8" id="KW-0808">Transferase</keyword>
<keyword evidence="4 9" id="KW-0547">Nucleotide-binding</keyword>
<evidence type="ECO:0000256" key="4">
    <source>
        <dbReference type="ARBA" id="ARBA00022741"/>
    </source>
</evidence>
<evidence type="ECO:0000259" key="11">
    <source>
        <dbReference type="Pfam" id="PF02782"/>
    </source>
</evidence>
<name>A0A7W4YKU5_LEIAQ</name>
<dbReference type="GO" id="GO:0005997">
    <property type="term" value="P:xylulose metabolic process"/>
    <property type="evidence" value="ECO:0007669"/>
    <property type="project" value="InterPro"/>
</dbReference>
<dbReference type="InterPro" id="IPR018483">
    <property type="entry name" value="Carb_kinase_FGGY_CS"/>
</dbReference>
<accession>A0A7W4YKU5</accession>
<dbReference type="Gene3D" id="3.30.420.40">
    <property type="match status" value="2"/>
</dbReference>
<gene>
    <name evidence="9" type="primary">xylB</name>
    <name evidence="12" type="ORF">FHX33_002759</name>
</gene>
<evidence type="ECO:0000256" key="8">
    <source>
        <dbReference type="RuleBase" id="RU003733"/>
    </source>
</evidence>
<evidence type="ECO:0000256" key="5">
    <source>
        <dbReference type="ARBA" id="ARBA00022777"/>
    </source>
</evidence>
<comment type="catalytic activity">
    <reaction evidence="9">
        <text>D-xylulose + ATP = D-xylulose 5-phosphate + ADP + H(+)</text>
        <dbReference type="Rhea" id="RHEA:10964"/>
        <dbReference type="ChEBI" id="CHEBI:15378"/>
        <dbReference type="ChEBI" id="CHEBI:17140"/>
        <dbReference type="ChEBI" id="CHEBI:30616"/>
        <dbReference type="ChEBI" id="CHEBI:57737"/>
        <dbReference type="ChEBI" id="CHEBI:456216"/>
        <dbReference type="EC" id="2.7.1.17"/>
    </reaction>
</comment>
<feature type="domain" description="Carbohydrate kinase FGGY N-terminal" evidence="10">
    <location>
        <begin position="7"/>
        <end position="252"/>
    </location>
</feature>
<feature type="domain" description="Carbohydrate kinase FGGY C-terminal" evidence="11">
    <location>
        <begin position="261"/>
        <end position="439"/>
    </location>
</feature>
<dbReference type="InterPro" id="IPR018485">
    <property type="entry name" value="FGGY_C"/>
</dbReference>
<evidence type="ECO:0000256" key="7">
    <source>
        <dbReference type="ARBA" id="ARBA00023277"/>
    </source>
</evidence>
<evidence type="ECO:0000256" key="6">
    <source>
        <dbReference type="ARBA" id="ARBA00022840"/>
    </source>
</evidence>
<evidence type="ECO:0000256" key="3">
    <source>
        <dbReference type="ARBA" id="ARBA00022679"/>
    </source>
</evidence>
<dbReference type="CDD" id="cd07809">
    <property type="entry name" value="ASKHA_NBD_FGGY_BaXK-like"/>
    <property type="match status" value="1"/>
</dbReference>
<dbReference type="InterPro" id="IPR000577">
    <property type="entry name" value="Carb_kinase_FGGY"/>
</dbReference>
<dbReference type="PROSITE" id="PS00445">
    <property type="entry name" value="FGGY_KINASES_2"/>
    <property type="match status" value="1"/>
</dbReference>
<dbReference type="GO" id="GO:0005524">
    <property type="term" value="F:ATP binding"/>
    <property type="evidence" value="ECO:0007669"/>
    <property type="project" value="UniProtKB-KW"/>
</dbReference>
<dbReference type="Pfam" id="PF00370">
    <property type="entry name" value="FGGY_N"/>
    <property type="match status" value="1"/>
</dbReference>
<dbReference type="NCBIfam" id="TIGR01312">
    <property type="entry name" value="XylB"/>
    <property type="match status" value="1"/>
</dbReference>
<comment type="caution">
    <text evidence="12">The sequence shown here is derived from an EMBL/GenBank/DDBJ whole genome shotgun (WGS) entry which is preliminary data.</text>
</comment>